<reference evidence="4 5" key="1">
    <citation type="submission" date="2023-06" db="EMBL/GenBank/DDBJ databases">
        <title>Alteromonas sp. ASW11-36 isolated from intertidal sand.</title>
        <authorList>
            <person name="Li Y."/>
        </authorList>
    </citation>
    <scope>NUCLEOTIDE SEQUENCE [LARGE SCALE GENOMIC DNA]</scope>
    <source>
        <strain evidence="4 5">ASW11-36</strain>
    </source>
</reference>
<keyword evidence="1" id="KW-1133">Transmembrane helix</keyword>
<protein>
    <submittedName>
        <fullName evidence="4">FecR domain-containing protein</fullName>
    </submittedName>
</protein>
<evidence type="ECO:0000259" key="3">
    <source>
        <dbReference type="Pfam" id="PF16344"/>
    </source>
</evidence>
<evidence type="ECO:0000313" key="4">
    <source>
        <dbReference type="EMBL" id="MDM7859891.1"/>
    </source>
</evidence>
<keyword evidence="5" id="KW-1185">Reference proteome</keyword>
<dbReference type="InterPro" id="IPR032508">
    <property type="entry name" value="FecR_C"/>
</dbReference>
<evidence type="ECO:0000259" key="2">
    <source>
        <dbReference type="Pfam" id="PF04773"/>
    </source>
</evidence>
<dbReference type="Proteomes" id="UP001234343">
    <property type="component" value="Unassembled WGS sequence"/>
</dbReference>
<proteinExistence type="predicted"/>
<keyword evidence="1" id="KW-0812">Transmembrane</keyword>
<feature type="transmembrane region" description="Helical" evidence="1">
    <location>
        <begin position="91"/>
        <end position="110"/>
    </location>
</feature>
<dbReference type="InterPro" id="IPR006860">
    <property type="entry name" value="FecR"/>
</dbReference>
<sequence>MSNVHNFDTREDINEQACVWISRIDRGLNEQEKDQLSKWMAISNAHREVLFELASLWDDMSVMHQLSSLFPLEQQPTTQIESRYKKTNWQIAASIAFVCLTIGGFLFSQWNTSPDAMVIAAQHASTLVGEQRSITLSDGSTLHLNTNSAVSIRFTGEERRISLLRGEAYFDVAHEKSRPFVVAAGRNTVTAIGTAFNVQLVEESAFELVVTEGRVLVQDKAEQSAIEGAKILSGQNAIVDQGLIVFSGEKATVDASISDRKTVSQDLVADDLAWQKGMLVFKGETLDVVLKEITRYTPMRFQISDEALKRQRVAGYFKVGDIDGLLNALENSFSIKNERVSEYTILLSQGA</sequence>
<accession>A0ABT7SUN6</accession>
<dbReference type="Pfam" id="PF04773">
    <property type="entry name" value="FecR"/>
    <property type="match status" value="1"/>
</dbReference>
<comment type="caution">
    <text evidence="4">The sequence shown here is derived from an EMBL/GenBank/DDBJ whole genome shotgun (WGS) entry which is preliminary data.</text>
</comment>
<dbReference type="PANTHER" id="PTHR30273">
    <property type="entry name" value="PERIPLASMIC SIGNAL SENSOR AND SIGMA FACTOR ACTIVATOR FECR-RELATED"/>
    <property type="match status" value="1"/>
</dbReference>
<dbReference type="PIRSF" id="PIRSF018266">
    <property type="entry name" value="FecR"/>
    <property type="match status" value="1"/>
</dbReference>
<evidence type="ECO:0000256" key="1">
    <source>
        <dbReference type="SAM" id="Phobius"/>
    </source>
</evidence>
<feature type="domain" description="Protein FecR C-terminal" evidence="3">
    <location>
        <begin position="279"/>
        <end position="338"/>
    </location>
</feature>
<keyword evidence="1" id="KW-0472">Membrane</keyword>
<evidence type="ECO:0000313" key="5">
    <source>
        <dbReference type="Proteomes" id="UP001234343"/>
    </source>
</evidence>
<dbReference type="PANTHER" id="PTHR30273:SF2">
    <property type="entry name" value="PROTEIN FECR"/>
    <property type="match status" value="1"/>
</dbReference>
<gene>
    <name evidence="4" type="ORF">QTP81_04690</name>
</gene>
<dbReference type="Gene3D" id="2.60.120.1440">
    <property type="match status" value="1"/>
</dbReference>
<organism evidence="4 5">
    <name type="scientific">Alteromonas arenosi</name>
    <dbReference type="NCBI Taxonomy" id="3055817"/>
    <lineage>
        <taxon>Bacteria</taxon>
        <taxon>Pseudomonadati</taxon>
        <taxon>Pseudomonadota</taxon>
        <taxon>Gammaproteobacteria</taxon>
        <taxon>Alteromonadales</taxon>
        <taxon>Alteromonadaceae</taxon>
        <taxon>Alteromonas/Salinimonas group</taxon>
        <taxon>Alteromonas</taxon>
    </lineage>
</organism>
<dbReference type="Gene3D" id="3.55.50.30">
    <property type="match status" value="1"/>
</dbReference>
<feature type="domain" description="FecR protein" evidence="2">
    <location>
        <begin position="125"/>
        <end position="215"/>
    </location>
</feature>
<dbReference type="RefSeq" id="WP_289364076.1">
    <property type="nucleotide sequence ID" value="NZ_JAUCBP010000006.1"/>
</dbReference>
<dbReference type="InterPro" id="IPR012373">
    <property type="entry name" value="Ferrdict_sens_TM"/>
</dbReference>
<dbReference type="Pfam" id="PF16344">
    <property type="entry name" value="FecR_C"/>
    <property type="match status" value="1"/>
</dbReference>
<dbReference type="EMBL" id="JAUCBP010000006">
    <property type="protein sequence ID" value="MDM7859891.1"/>
    <property type="molecule type" value="Genomic_DNA"/>
</dbReference>
<name>A0ABT7SUN6_9ALTE</name>